<sequence length="26" mass="3069">MSSKTISFIKDWHRTAPKHSSFLLLH</sequence>
<dbReference type="AlphaFoldDB" id="A0A2P2PN81"/>
<organism evidence="1">
    <name type="scientific">Rhizophora mucronata</name>
    <name type="common">Asiatic mangrove</name>
    <dbReference type="NCBI Taxonomy" id="61149"/>
    <lineage>
        <taxon>Eukaryota</taxon>
        <taxon>Viridiplantae</taxon>
        <taxon>Streptophyta</taxon>
        <taxon>Embryophyta</taxon>
        <taxon>Tracheophyta</taxon>
        <taxon>Spermatophyta</taxon>
        <taxon>Magnoliopsida</taxon>
        <taxon>eudicotyledons</taxon>
        <taxon>Gunneridae</taxon>
        <taxon>Pentapetalae</taxon>
        <taxon>rosids</taxon>
        <taxon>fabids</taxon>
        <taxon>Malpighiales</taxon>
        <taxon>Rhizophoraceae</taxon>
        <taxon>Rhizophora</taxon>
    </lineage>
</organism>
<dbReference type="EMBL" id="GGEC01075743">
    <property type="protein sequence ID" value="MBX56227.1"/>
    <property type="molecule type" value="Transcribed_RNA"/>
</dbReference>
<reference evidence="1" key="1">
    <citation type="submission" date="2018-02" db="EMBL/GenBank/DDBJ databases">
        <title>Rhizophora mucronata_Transcriptome.</title>
        <authorList>
            <person name="Meera S.P."/>
            <person name="Sreeshan A."/>
            <person name="Augustine A."/>
        </authorList>
    </citation>
    <scope>NUCLEOTIDE SEQUENCE</scope>
    <source>
        <tissue evidence="1">Leaf</tissue>
    </source>
</reference>
<proteinExistence type="predicted"/>
<accession>A0A2P2PN81</accession>
<name>A0A2P2PN81_RHIMU</name>
<protein>
    <submittedName>
        <fullName evidence="1">Uncharacterized protein</fullName>
    </submittedName>
</protein>
<evidence type="ECO:0000313" key="1">
    <source>
        <dbReference type="EMBL" id="MBX56227.1"/>
    </source>
</evidence>